<dbReference type="EMBL" id="AFCJ01001615">
    <property type="protein sequence ID" value="EHC35321.1"/>
    <property type="molecule type" value="Genomic_DNA"/>
</dbReference>
<evidence type="ECO:0000313" key="2">
    <source>
        <dbReference type="Proteomes" id="UP000004642"/>
    </source>
</evidence>
<comment type="caution">
    <text evidence="1">The sequence shown here is derived from an EMBL/GenBank/DDBJ whole genome shotgun (WGS) entry which is preliminary data.</text>
</comment>
<proteinExistence type="predicted"/>
<dbReference type="AlphaFoldDB" id="G5LS21"/>
<gene>
    <name evidence="1" type="ORF">LTSEALA_3757</name>
</gene>
<organism evidence="1 2">
    <name type="scientific">Salmonella enterica subsp. enterica serovar Alachua str. R6-377</name>
    <dbReference type="NCBI Taxonomy" id="913241"/>
    <lineage>
        <taxon>Bacteria</taxon>
        <taxon>Pseudomonadati</taxon>
        <taxon>Pseudomonadota</taxon>
        <taxon>Gammaproteobacteria</taxon>
        <taxon>Enterobacterales</taxon>
        <taxon>Enterobacteriaceae</taxon>
        <taxon>Salmonella</taxon>
    </lineage>
</organism>
<accession>G5LS21</accession>
<name>G5LS21_SALET</name>
<reference evidence="1 2" key="1">
    <citation type="journal article" date="2011" name="BMC Genomics">
        <title>Genome sequencing reveals diversification of virulence factor content and possible host adaptation in distinct subpopulations of Salmonella enterica.</title>
        <authorList>
            <person name="den Bakker H.C."/>
            <person name="Moreno Switt A.I."/>
            <person name="Govoni G."/>
            <person name="Cummings C.A."/>
            <person name="Ranieri M.L."/>
            <person name="Degoricija L."/>
            <person name="Hoelzer K."/>
            <person name="Rodriguez-Rivera L.D."/>
            <person name="Brown S."/>
            <person name="Bolchacova E."/>
            <person name="Furtado M.R."/>
            <person name="Wiedmann M."/>
        </authorList>
    </citation>
    <scope>NUCLEOTIDE SEQUENCE [LARGE SCALE GENOMIC DNA]</scope>
    <source>
        <strain evidence="1 2">R6-377</strain>
    </source>
</reference>
<protein>
    <submittedName>
        <fullName evidence="1">Uncharacterized protein</fullName>
    </submittedName>
</protein>
<evidence type="ECO:0000313" key="1">
    <source>
        <dbReference type="EMBL" id="EHC35321.1"/>
    </source>
</evidence>
<dbReference type="Proteomes" id="UP000004642">
    <property type="component" value="Unassembled WGS sequence"/>
</dbReference>
<sequence>MLRFFFILMVLPGADRRVDETSKEEEKTDKQYDTGHASVKSMSFSHTVGLTHKGFLNVGPAIWAGSGWVLQGYYQGEERNKPAFTLH</sequence>